<dbReference type="STRING" id="1314785.A0A165DZ40"/>
<protein>
    <recommendedName>
        <fullName evidence="5">Sphingolipid long chain base-responsive protein LSP1</fullName>
    </recommendedName>
</protein>
<dbReference type="Pfam" id="PF13805">
    <property type="entry name" value="Pil1"/>
    <property type="match status" value="1"/>
</dbReference>
<reference evidence="3 4" key="1">
    <citation type="journal article" date="2016" name="Mol. Biol. Evol.">
        <title>Comparative Genomics of Early-Diverging Mushroom-Forming Fungi Provides Insights into the Origins of Lignocellulose Decay Capabilities.</title>
        <authorList>
            <person name="Nagy L.G."/>
            <person name="Riley R."/>
            <person name="Tritt A."/>
            <person name="Adam C."/>
            <person name="Daum C."/>
            <person name="Floudas D."/>
            <person name="Sun H."/>
            <person name="Yadav J.S."/>
            <person name="Pangilinan J."/>
            <person name="Larsson K.H."/>
            <person name="Matsuura K."/>
            <person name="Barry K."/>
            <person name="Labutti K."/>
            <person name="Kuo R."/>
            <person name="Ohm R.A."/>
            <person name="Bhattacharya S.S."/>
            <person name="Shirouzu T."/>
            <person name="Yoshinaga Y."/>
            <person name="Martin F.M."/>
            <person name="Grigoriev I.V."/>
            <person name="Hibbett D.S."/>
        </authorList>
    </citation>
    <scope>NUCLEOTIDE SEQUENCE [LARGE SCALE GENOMIC DNA]</scope>
    <source>
        <strain evidence="3 4">93-53</strain>
    </source>
</reference>
<keyword evidence="1" id="KW-0175">Coiled coil</keyword>
<keyword evidence="4" id="KW-1185">Reference proteome</keyword>
<evidence type="ECO:0000313" key="3">
    <source>
        <dbReference type="EMBL" id="KZT05930.1"/>
    </source>
</evidence>
<feature type="region of interest" description="Disordered" evidence="2">
    <location>
        <begin position="271"/>
        <end position="499"/>
    </location>
</feature>
<feature type="compositionally biased region" description="Low complexity" evidence="2">
    <location>
        <begin position="418"/>
        <end position="430"/>
    </location>
</feature>
<dbReference type="RefSeq" id="XP_040763670.1">
    <property type="nucleotide sequence ID" value="XM_040905735.1"/>
</dbReference>
<feature type="compositionally biased region" description="Polar residues" evidence="2">
    <location>
        <begin position="301"/>
        <end position="313"/>
    </location>
</feature>
<dbReference type="EMBL" id="KV427627">
    <property type="protein sequence ID" value="KZT05930.1"/>
    <property type="molecule type" value="Genomic_DNA"/>
</dbReference>
<organism evidence="3 4">
    <name type="scientific">Laetiporus sulphureus 93-53</name>
    <dbReference type="NCBI Taxonomy" id="1314785"/>
    <lineage>
        <taxon>Eukaryota</taxon>
        <taxon>Fungi</taxon>
        <taxon>Dikarya</taxon>
        <taxon>Basidiomycota</taxon>
        <taxon>Agaricomycotina</taxon>
        <taxon>Agaricomycetes</taxon>
        <taxon>Polyporales</taxon>
        <taxon>Laetiporus</taxon>
    </lineage>
</organism>
<dbReference type="InterPro" id="IPR028245">
    <property type="entry name" value="PIL1/LSP1"/>
</dbReference>
<dbReference type="Gene3D" id="1.20.1270.60">
    <property type="entry name" value="Arfaptin homology (AH) domain/BAR domain"/>
    <property type="match status" value="1"/>
</dbReference>
<dbReference type="GO" id="GO:0036286">
    <property type="term" value="C:eisosome filament"/>
    <property type="evidence" value="ECO:0007669"/>
    <property type="project" value="TreeGrafter"/>
</dbReference>
<gene>
    <name evidence="3" type="ORF">LAESUDRAFT_680526</name>
</gene>
<dbReference type="GO" id="GO:0070941">
    <property type="term" value="P:eisosome assembly"/>
    <property type="evidence" value="ECO:0007669"/>
    <property type="project" value="TreeGrafter"/>
</dbReference>
<dbReference type="InParanoid" id="A0A165DZ40"/>
<dbReference type="GO" id="GO:0006897">
    <property type="term" value="P:endocytosis"/>
    <property type="evidence" value="ECO:0007669"/>
    <property type="project" value="TreeGrafter"/>
</dbReference>
<evidence type="ECO:0000256" key="1">
    <source>
        <dbReference type="SAM" id="Coils"/>
    </source>
</evidence>
<evidence type="ECO:0000256" key="2">
    <source>
        <dbReference type="SAM" id="MobiDB-lite"/>
    </source>
</evidence>
<dbReference type="PANTHER" id="PTHR31962">
    <property type="entry name" value="SPHINGOLIPID LONG CHAIN BASE-RESPONSIVE PROTEIN PIL1"/>
    <property type="match status" value="1"/>
</dbReference>
<dbReference type="GeneID" id="63822765"/>
<evidence type="ECO:0008006" key="5">
    <source>
        <dbReference type="Google" id="ProtNLM"/>
    </source>
</evidence>
<dbReference type="Proteomes" id="UP000076871">
    <property type="component" value="Unassembled WGS sequence"/>
</dbReference>
<dbReference type="GO" id="GO:0005886">
    <property type="term" value="C:plasma membrane"/>
    <property type="evidence" value="ECO:0007669"/>
    <property type="project" value="TreeGrafter"/>
</dbReference>
<feature type="compositionally biased region" description="Basic and acidic residues" evidence="2">
    <location>
        <begin position="283"/>
        <end position="299"/>
    </location>
</feature>
<dbReference type="OrthoDB" id="5599269at2759"/>
<accession>A0A165DZ40</accession>
<dbReference type="GO" id="GO:0008289">
    <property type="term" value="F:lipid binding"/>
    <property type="evidence" value="ECO:0007669"/>
    <property type="project" value="TreeGrafter"/>
</dbReference>
<name>A0A165DZ40_9APHY</name>
<proteinExistence type="predicted"/>
<evidence type="ECO:0000313" key="4">
    <source>
        <dbReference type="Proteomes" id="UP000076871"/>
    </source>
</evidence>
<dbReference type="InterPro" id="IPR027267">
    <property type="entry name" value="AH/BAR_dom_sf"/>
</dbReference>
<feature type="compositionally biased region" description="Low complexity" evidence="2">
    <location>
        <begin position="321"/>
        <end position="345"/>
    </location>
</feature>
<feature type="coiled-coil region" evidence="1">
    <location>
        <begin position="170"/>
        <end position="204"/>
    </location>
</feature>
<feature type="region of interest" description="Disordered" evidence="2">
    <location>
        <begin position="17"/>
        <end position="41"/>
    </location>
</feature>
<dbReference type="PANTHER" id="PTHR31962:SF1">
    <property type="entry name" value="SPHINGOLIPID LONG CHAIN BASE-RESPONSIVE PROTEIN PIL1"/>
    <property type="match status" value="1"/>
</dbReference>
<feature type="compositionally biased region" description="Basic and acidic residues" evidence="2">
    <location>
        <begin position="443"/>
        <end position="473"/>
    </location>
</feature>
<dbReference type="AlphaFoldDB" id="A0A165DZ40"/>
<sequence>MSSDFLASLQEKAQNALKSAGFGGQSDGPSDGHSGGNGGILKSHAFESVQHQLRTLQQTYSSSVSPIQKVITTQKGIALDLDSLSSDSQTHSKELYLWGQQEEVDIKDVTDRLAWINYLEGTLARTLAGRINASRVPFKGLRDAENTLGGRRNLRSSLSNQIGRIEHDQRRGDEQRLADLRKQLRQAEETDEPLEKQVELLKRKAVRESEQQKWQAVREYAEKLILLSQAATGVLSALPTVPSADHKYHGAETTASVHAALEQALDNYKPGDINLPLPAPPSDLKRSDTRSFGETHAQELSRINSSAASQPSIPLTPPPTAGGAPLPGLEASLDSPVSYASAPYTSSPPPVAARQSPVLASQPPAGTQSPPLNPAFLNQAPAPIPVSSGSPAPIVAPYPSEKVPSVTPTVAETGVPQSAGSAGPGPASGSLRDLRQPSQAQAVDDKGYAPYGQKHESAGEEKKRLEREEREKALGAGSSDTNPQPPADGEEPPPYPGSL</sequence>